<feature type="region of interest" description="Disordered" evidence="5">
    <location>
        <begin position="259"/>
        <end position="292"/>
    </location>
</feature>
<sequence>MAFTNRERTILGDLTTVFTPPAPCTVAIGQCATCNAAWWGQTCAPTTVQDDPGCWPATTQGAPEPGLPLFGYGFYSPGLECPAGYASACTAIAGKTSAWKVQFQMEAEETFVGCCPTGFKCANLNGQTCIMGAKSTVLPTVSCEGGSSNNFGFTTLPNAQVTNLNLFAPMIQLAWRSSDRSTTTSDSSTSTSASATSAPTTGLPDPTPQNEANPSEGATSSSAPLSTGAVAGIAVGAAALFLLILAAAIFVWRRRRNQTTARQPMTDGGSSPPEYNPDGYSSVAAGSPQSETKLFPHHHHYAAAATVSEIGQGHERFEAPGEGHGPAEVPGQGHGRAEIFAGHQQVPVPGAGYPNPGLPPAYGPVEMPAQRYY</sequence>
<dbReference type="GO" id="GO:0016020">
    <property type="term" value="C:membrane"/>
    <property type="evidence" value="ECO:0007669"/>
    <property type="project" value="UniProtKB-SubCell"/>
</dbReference>
<evidence type="ECO:0000256" key="3">
    <source>
        <dbReference type="ARBA" id="ARBA00022989"/>
    </source>
</evidence>
<feature type="region of interest" description="Disordered" evidence="5">
    <location>
        <begin position="315"/>
        <end position="334"/>
    </location>
</feature>
<dbReference type="PANTHER" id="PTHR15549">
    <property type="entry name" value="PAIRED IMMUNOGLOBULIN-LIKE TYPE 2 RECEPTOR"/>
    <property type="match status" value="1"/>
</dbReference>
<evidence type="ECO:0000256" key="2">
    <source>
        <dbReference type="ARBA" id="ARBA00022692"/>
    </source>
</evidence>
<reference evidence="7" key="1">
    <citation type="journal article" date="2023" name="Mol. Phylogenet. Evol.">
        <title>Genome-scale phylogeny and comparative genomics of the fungal order Sordariales.</title>
        <authorList>
            <person name="Hensen N."/>
            <person name="Bonometti L."/>
            <person name="Westerberg I."/>
            <person name="Brannstrom I.O."/>
            <person name="Guillou S."/>
            <person name="Cros-Aarteil S."/>
            <person name="Calhoun S."/>
            <person name="Haridas S."/>
            <person name="Kuo A."/>
            <person name="Mondo S."/>
            <person name="Pangilinan J."/>
            <person name="Riley R."/>
            <person name="LaButti K."/>
            <person name="Andreopoulos B."/>
            <person name="Lipzen A."/>
            <person name="Chen C."/>
            <person name="Yan M."/>
            <person name="Daum C."/>
            <person name="Ng V."/>
            <person name="Clum A."/>
            <person name="Steindorff A."/>
            <person name="Ohm R.A."/>
            <person name="Martin F."/>
            <person name="Silar P."/>
            <person name="Natvig D.O."/>
            <person name="Lalanne C."/>
            <person name="Gautier V."/>
            <person name="Ament-Velasquez S.L."/>
            <person name="Kruys A."/>
            <person name="Hutchinson M.I."/>
            <person name="Powell A.J."/>
            <person name="Barry K."/>
            <person name="Miller A.N."/>
            <person name="Grigoriev I.V."/>
            <person name="Debuchy R."/>
            <person name="Gladieux P."/>
            <person name="Hiltunen Thoren M."/>
            <person name="Johannesson H."/>
        </authorList>
    </citation>
    <scope>NUCLEOTIDE SEQUENCE</scope>
    <source>
        <strain evidence="7">CBS 538.74</strain>
    </source>
</reference>
<feature type="compositionally biased region" description="Low complexity" evidence="5">
    <location>
        <begin position="180"/>
        <end position="201"/>
    </location>
</feature>
<evidence type="ECO:0000313" key="8">
    <source>
        <dbReference type="Proteomes" id="UP001302745"/>
    </source>
</evidence>
<comment type="subcellular location">
    <subcellularLocation>
        <location evidence="1">Membrane</location>
        <topology evidence="1">Single-pass membrane protein</topology>
    </subcellularLocation>
</comment>
<dbReference type="Proteomes" id="UP001302745">
    <property type="component" value="Unassembled WGS sequence"/>
</dbReference>
<name>A0AAN6VRC9_9PEZI</name>
<accession>A0AAN6VRC9</accession>
<keyword evidence="8" id="KW-1185">Reference proteome</keyword>
<dbReference type="EMBL" id="MU856898">
    <property type="protein sequence ID" value="KAK4154966.1"/>
    <property type="molecule type" value="Genomic_DNA"/>
</dbReference>
<evidence type="ECO:0000313" key="7">
    <source>
        <dbReference type="EMBL" id="KAK4154966.1"/>
    </source>
</evidence>
<protein>
    <submittedName>
        <fullName evidence="7">Uncharacterized protein</fullName>
    </submittedName>
</protein>
<dbReference type="InterPro" id="IPR051694">
    <property type="entry name" value="Immunoregulatory_rcpt-like"/>
</dbReference>
<keyword evidence="4 6" id="KW-0472">Membrane</keyword>
<dbReference type="GO" id="GO:0071944">
    <property type="term" value="C:cell periphery"/>
    <property type="evidence" value="ECO:0007669"/>
    <property type="project" value="UniProtKB-ARBA"/>
</dbReference>
<feature type="compositionally biased region" description="Polar residues" evidence="5">
    <location>
        <begin position="208"/>
        <end position="223"/>
    </location>
</feature>
<comment type="caution">
    <text evidence="7">The sequence shown here is derived from an EMBL/GenBank/DDBJ whole genome shotgun (WGS) entry which is preliminary data.</text>
</comment>
<evidence type="ECO:0000256" key="6">
    <source>
        <dbReference type="SAM" id="Phobius"/>
    </source>
</evidence>
<feature type="region of interest" description="Disordered" evidence="5">
    <location>
        <begin position="346"/>
        <end position="373"/>
    </location>
</feature>
<evidence type="ECO:0000256" key="1">
    <source>
        <dbReference type="ARBA" id="ARBA00004167"/>
    </source>
</evidence>
<organism evidence="7 8">
    <name type="scientific">Chaetomidium leptoderma</name>
    <dbReference type="NCBI Taxonomy" id="669021"/>
    <lineage>
        <taxon>Eukaryota</taxon>
        <taxon>Fungi</taxon>
        <taxon>Dikarya</taxon>
        <taxon>Ascomycota</taxon>
        <taxon>Pezizomycotina</taxon>
        <taxon>Sordariomycetes</taxon>
        <taxon>Sordariomycetidae</taxon>
        <taxon>Sordariales</taxon>
        <taxon>Chaetomiaceae</taxon>
        <taxon>Chaetomidium</taxon>
    </lineage>
</organism>
<evidence type="ECO:0000256" key="5">
    <source>
        <dbReference type="SAM" id="MobiDB-lite"/>
    </source>
</evidence>
<reference evidence="7" key="2">
    <citation type="submission" date="2023-05" db="EMBL/GenBank/DDBJ databases">
        <authorList>
            <consortium name="Lawrence Berkeley National Laboratory"/>
            <person name="Steindorff A."/>
            <person name="Hensen N."/>
            <person name="Bonometti L."/>
            <person name="Westerberg I."/>
            <person name="Brannstrom I.O."/>
            <person name="Guillou S."/>
            <person name="Cros-Aarteil S."/>
            <person name="Calhoun S."/>
            <person name="Haridas S."/>
            <person name="Kuo A."/>
            <person name="Mondo S."/>
            <person name="Pangilinan J."/>
            <person name="Riley R."/>
            <person name="Labutti K."/>
            <person name="Andreopoulos B."/>
            <person name="Lipzen A."/>
            <person name="Chen C."/>
            <person name="Yanf M."/>
            <person name="Daum C."/>
            <person name="Ng V."/>
            <person name="Clum A."/>
            <person name="Ohm R."/>
            <person name="Martin F."/>
            <person name="Silar P."/>
            <person name="Natvig D."/>
            <person name="Lalanne C."/>
            <person name="Gautier V."/>
            <person name="Ament-Velasquez S.L."/>
            <person name="Kruys A."/>
            <person name="Hutchinson M.I."/>
            <person name="Powell A.J."/>
            <person name="Barry K."/>
            <person name="Miller A.N."/>
            <person name="Grigoriev I.V."/>
            <person name="Debuchy R."/>
            <person name="Gladieux P."/>
            <person name="Thoren M.H."/>
            <person name="Johannesson H."/>
        </authorList>
    </citation>
    <scope>NUCLEOTIDE SEQUENCE</scope>
    <source>
        <strain evidence="7">CBS 538.74</strain>
    </source>
</reference>
<dbReference type="AlphaFoldDB" id="A0AAN6VRC9"/>
<feature type="transmembrane region" description="Helical" evidence="6">
    <location>
        <begin position="229"/>
        <end position="252"/>
    </location>
</feature>
<keyword evidence="2 6" id="KW-0812">Transmembrane</keyword>
<keyword evidence="3 6" id="KW-1133">Transmembrane helix</keyword>
<proteinExistence type="predicted"/>
<evidence type="ECO:0000256" key="4">
    <source>
        <dbReference type="ARBA" id="ARBA00023136"/>
    </source>
</evidence>
<feature type="region of interest" description="Disordered" evidence="5">
    <location>
        <begin position="178"/>
        <end position="223"/>
    </location>
</feature>
<gene>
    <name evidence="7" type="ORF">C8A00DRAFT_13954</name>
</gene>